<proteinExistence type="predicted"/>
<reference evidence="3 4" key="1">
    <citation type="journal article" date="2020" name="Mol. Plant">
        <title>The Chromosome-Based Rubber Tree Genome Provides New Insights into Spurge Genome Evolution and Rubber Biosynthesis.</title>
        <authorList>
            <person name="Liu J."/>
            <person name="Shi C."/>
            <person name="Shi C.C."/>
            <person name="Li W."/>
            <person name="Zhang Q.J."/>
            <person name="Zhang Y."/>
            <person name="Li K."/>
            <person name="Lu H.F."/>
            <person name="Shi C."/>
            <person name="Zhu S.T."/>
            <person name="Xiao Z.Y."/>
            <person name="Nan H."/>
            <person name="Yue Y."/>
            <person name="Zhu X.G."/>
            <person name="Wu Y."/>
            <person name="Hong X.N."/>
            <person name="Fan G.Y."/>
            <person name="Tong Y."/>
            <person name="Zhang D."/>
            <person name="Mao C.L."/>
            <person name="Liu Y.L."/>
            <person name="Hao S.J."/>
            <person name="Liu W.Q."/>
            <person name="Lv M.Q."/>
            <person name="Zhang H.B."/>
            <person name="Liu Y."/>
            <person name="Hu-Tang G.R."/>
            <person name="Wang J.P."/>
            <person name="Wang J.H."/>
            <person name="Sun Y.H."/>
            <person name="Ni S.B."/>
            <person name="Chen W.B."/>
            <person name="Zhang X.C."/>
            <person name="Jiao Y.N."/>
            <person name="Eichler E.E."/>
            <person name="Li G.H."/>
            <person name="Liu X."/>
            <person name="Gao L.Z."/>
        </authorList>
    </citation>
    <scope>NUCLEOTIDE SEQUENCE [LARGE SCALE GENOMIC DNA]</scope>
    <source>
        <strain evidence="4">cv. GT1</strain>
        <tissue evidence="3">Leaf</tissue>
    </source>
</reference>
<dbReference type="EMBL" id="JAAGAX010000018">
    <property type="protein sequence ID" value="KAF2284575.1"/>
    <property type="molecule type" value="Genomic_DNA"/>
</dbReference>
<dbReference type="SUPFAM" id="SSF53474">
    <property type="entry name" value="alpha/beta-Hydrolases"/>
    <property type="match status" value="1"/>
</dbReference>
<accession>A0A6A6K870</accession>
<dbReference type="Pfam" id="PF01764">
    <property type="entry name" value="Lipase_3"/>
    <property type="match status" value="1"/>
</dbReference>
<keyword evidence="1" id="KW-0378">Hydrolase</keyword>
<evidence type="ECO:0000313" key="3">
    <source>
        <dbReference type="EMBL" id="KAF2284575.1"/>
    </source>
</evidence>
<dbReference type="GO" id="GO:0006629">
    <property type="term" value="P:lipid metabolic process"/>
    <property type="evidence" value="ECO:0007669"/>
    <property type="project" value="InterPro"/>
</dbReference>
<dbReference type="InterPro" id="IPR029058">
    <property type="entry name" value="AB_hydrolase_fold"/>
</dbReference>
<evidence type="ECO:0000256" key="1">
    <source>
        <dbReference type="ARBA" id="ARBA00022801"/>
    </source>
</evidence>
<name>A0A6A6K870_HEVBR</name>
<feature type="domain" description="Fungal lipase-type" evidence="2">
    <location>
        <begin position="197"/>
        <end position="247"/>
    </location>
</feature>
<dbReference type="GO" id="GO:0016787">
    <property type="term" value="F:hydrolase activity"/>
    <property type="evidence" value="ECO:0007669"/>
    <property type="project" value="UniProtKB-KW"/>
</dbReference>
<organism evidence="3 4">
    <name type="scientific">Hevea brasiliensis</name>
    <name type="common">Para rubber tree</name>
    <name type="synonym">Siphonia brasiliensis</name>
    <dbReference type="NCBI Taxonomy" id="3981"/>
    <lineage>
        <taxon>Eukaryota</taxon>
        <taxon>Viridiplantae</taxon>
        <taxon>Streptophyta</taxon>
        <taxon>Embryophyta</taxon>
        <taxon>Tracheophyta</taxon>
        <taxon>Spermatophyta</taxon>
        <taxon>Magnoliopsida</taxon>
        <taxon>eudicotyledons</taxon>
        <taxon>Gunneridae</taxon>
        <taxon>Pentapetalae</taxon>
        <taxon>rosids</taxon>
        <taxon>fabids</taxon>
        <taxon>Malpighiales</taxon>
        <taxon>Euphorbiaceae</taxon>
        <taxon>Crotonoideae</taxon>
        <taxon>Micrandreae</taxon>
        <taxon>Hevea</taxon>
    </lineage>
</organism>
<dbReference type="Proteomes" id="UP000467840">
    <property type="component" value="Chromosome 12"/>
</dbReference>
<dbReference type="PANTHER" id="PTHR47523">
    <property type="entry name" value="F21O3.11 PROTEIN"/>
    <property type="match status" value="1"/>
</dbReference>
<dbReference type="InterPro" id="IPR002921">
    <property type="entry name" value="Fungal_lipase-type"/>
</dbReference>
<dbReference type="AlphaFoldDB" id="A0A6A6K870"/>
<dbReference type="Gene3D" id="3.40.50.1820">
    <property type="entry name" value="alpha/beta hydrolase"/>
    <property type="match status" value="1"/>
</dbReference>
<protein>
    <recommendedName>
        <fullName evidence="2">Fungal lipase-type domain-containing protein</fullName>
    </recommendedName>
</protein>
<gene>
    <name evidence="3" type="ORF">GH714_027259</name>
</gene>
<evidence type="ECO:0000259" key="2">
    <source>
        <dbReference type="Pfam" id="PF01764"/>
    </source>
</evidence>
<keyword evidence="4" id="KW-1185">Reference proteome</keyword>
<comment type="caution">
    <text evidence="3">The sequence shown here is derived from an EMBL/GenBank/DDBJ whole genome shotgun (WGS) entry which is preliminary data.</text>
</comment>
<dbReference type="PANTHER" id="PTHR47523:SF1">
    <property type="entry name" value="F21O3.11 PROTEIN"/>
    <property type="match status" value="1"/>
</dbReference>
<sequence>MESIQSRVESWIRDQRAKILKVSWAPLQWRMRWPPWFHSDREHRKKIQQEYERRRKQLNDLCLAVKADSVSDLQEILCCMVLSECVYKRPANEMVRALNKFKADFGGQVVSLERVQPSSDHVPHRYLLAEAGDTLFASFIGTKQYKDVVTDVNILQGAIFHEDAMEDAAQMEASESVQGGSISYSCILRVVAASSPSKEDEKIQVKCITFSQPPVGNAALRDYVHEKGWQHYFKSYCIPEDLVPRILSPAYFHHYNAQPLSMNTEVETTSQSVSKHEQWIEKSRAQKPKENEGERLVLGLGPVQTSFWRLSRLVPLEGIRRQFNKYTGKQVGP</sequence>
<evidence type="ECO:0000313" key="4">
    <source>
        <dbReference type="Proteomes" id="UP000467840"/>
    </source>
</evidence>